<dbReference type="AlphaFoldDB" id="A0A0C9USR5"/>
<dbReference type="Proteomes" id="UP000054279">
    <property type="component" value="Unassembled WGS sequence"/>
</dbReference>
<accession>A0A0C9USR5</accession>
<protein>
    <submittedName>
        <fullName evidence="2">Uncharacterized protein</fullName>
    </submittedName>
</protein>
<proteinExistence type="predicted"/>
<evidence type="ECO:0000313" key="2">
    <source>
        <dbReference type="EMBL" id="KIJ32277.1"/>
    </source>
</evidence>
<organism evidence="2 3">
    <name type="scientific">Sphaerobolus stellatus (strain SS14)</name>
    <dbReference type="NCBI Taxonomy" id="990650"/>
    <lineage>
        <taxon>Eukaryota</taxon>
        <taxon>Fungi</taxon>
        <taxon>Dikarya</taxon>
        <taxon>Basidiomycota</taxon>
        <taxon>Agaricomycotina</taxon>
        <taxon>Agaricomycetes</taxon>
        <taxon>Phallomycetidae</taxon>
        <taxon>Geastrales</taxon>
        <taxon>Sphaerobolaceae</taxon>
        <taxon>Sphaerobolus</taxon>
    </lineage>
</organism>
<feature type="region of interest" description="Disordered" evidence="1">
    <location>
        <begin position="145"/>
        <end position="172"/>
    </location>
</feature>
<reference evidence="2 3" key="1">
    <citation type="submission" date="2014-06" db="EMBL/GenBank/DDBJ databases">
        <title>Evolutionary Origins and Diversification of the Mycorrhizal Mutualists.</title>
        <authorList>
            <consortium name="DOE Joint Genome Institute"/>
            <consortium name="Mycorrhizal Genomics Consortium"/>
            <person name="Kohler A."/>
            <person name="Kuo A."/>
            <person name="Nagy L.G."/>
            <person name="Floudas D."/>
            <person name="Copeland A."/>
            <person name="Barry K.W."/>
            <person name="Cichocki N."/>
            <person name="Veneault-Fourrey C."/>
            <person name="LaButti K."/>
            <person name="Lindquist E.A."/>
            <person name="Lipzen A."/>
            <person name="Lundell T."/>
            <person name="Morin E."/>
            <person name="Murat C."/>
            <person name="Riley R."/>
            <person name="Ohm R."/>
            <person name="Sun H."/>
            <person name="Tunlid A."/>
            <person name="Henrissat B."/>
            <person name="Grigoriev I.V."/>
            <person name="Hibbett D.S."/>
            <person name="Martin F."/>
        </authorList>
    </citation>
    <scope>NUCLEOTIDE SEQUENCE [LARGE SCALE GENOMIC DNA]</scope>
    <source>
        <strain evidence="2 3">SS14</strain>
    </source>
</reference>
<name>A0A0C9USR5_SPHS4</name>
<gene>
    <name evidence="2" type="ORF">M422DRAFT_265946</name>
</gene>
<dbReference type="EMBL" id="KN837229">
    <property type="protein sequence ID" value="KIJ32277.1"/>
    <property type="molecule type" value="Genomic_DNA"/>
</dbReference>
<dbReference type="HOGENOM" id="CLU_1556242_0_0_1"/>
<evidence type="ECO:0000313" key="3">
    <source>
        <dbReference type="Proteomes" id="UP000054279"/>
    </source>
</evidence>
<sequence>MPPTARRSPDLIVQKELRSIRKSVASIDDTSEVRNRLQVESFYHQYNLQVISGLQWSLNVLSNVNSQDIGVRTLENQLPSDSSVPAELQDVVVHGHSHVIERYNSIAQMCGVQMKNISSQYGLGKGFGGRVPLLNQYGELDLEGDLGSGTKRKRDEEVGTAFGPSKRVRIGE</sequence>
<keyword evidence="3" id="KW-1185">Reference proteome</keyword>
<evidence type="ECO:0000256" key="1">
    <source>
        <dbReference type="SAM" id="MobiDB-lite"/>
    </source>
</evidence>